<comment type="similarity">
    <text evidence="6">Belongs to the class IV-like SAM-binding methyltransferase superfamily. RNA methyltransferase TrmH family. TrmL subfamily.</text>
</comment>
<sequence length="178" mass="20812">MLNIVLFQPEISPNTGNIIRTCFALGAKLHIIKPISFDLHPKYLKRAGAGRMLSDIRHEVHDSYEEFYKKYSDKNIFYITRYGLKTYSDQDYTKEIKDNKEVWLMFGRESTGIDKEILQKNIDNCLRIPMVSQMRSINLANSVCIVSFEVMRQLNWEELSLYEVEKGKEFLLSNGSNK</sequence>
<evidence type="ECO:0000256" key="2">
    <source>
        <dbReference type="ARBA" id="ARBA00022603"/>
    </source>
</evidence>
<proteinExistence type="inferred from homology"/>
<keyword evidence="3 6" id="KW-0808">Transferase</keyword>
<keyword evidence="1 6" id="KW-0963">Cytoplasm</keyword>
<dbReference type="eggNOG" id="COG0219">
    <property type="taxonomic scope" value="Bacteria"/>
</dbReference>
<dbReference type="GO" id="GO:0003723">
    <property type="term" value="F:RNA binding"/>
    <property type="evidence" value="ECO:0007669"/>
    <property type="project" value="InterPro"/>
</dbReference>
<keyword evidence="2 6" id="KW-0489">Methyltransferase</keyword>
<dbReference type="Proteomes" id="UP000290495">
    <property type="component" value="Chromosome"/>
</dbReference>
<dbReference type="SUPFAM" id="SSF75217">
    <property type="entry name" value="alpha/beta knot"/>
    <property type="match status" value="1"/>
</dbReference>
<evidence type="ECO:0000313" key="8">
    <source>
        <dbReference type="Proteomes" id="UP000290495"/>
    </source>
</evidence>
<dbReference type="STRING" id="29555.AAW50_03265"/>
<dbReference type="PANTHER" id="PTHR42971:SF1">
    <property type="entry name" value="TRNA (CYTIDINE(34)-2'-O)-METHYLTRANSFERASE"/>
    <property type="match status" value="1"/>
</dbReference>
<dbReference type="AlphaFoldDB" id="A0A0F6ZNS0"/>
<feature type="binding site" evidence="6">
    <location>
        <position position="79"/>
    </location>
    <ligand>
        <name>S-adenosyl-L-methionine</name>
        <dbReference type="ChEBI" id="CHEBI:59789"/>
    </ligand>
</feature>
<comment type="catalytic activity">
    <reaction evidence="6">
        <text>cytidine(34) in tRNA + S-adenosyl-L-methionine = 2'-O-methylcytidine(34) in tRNA + S-adenosyl-L-homocysteine + H(+)</text>
        <dbReference type="Rhea" id="RHEA:43084"/>
        <dbReference type="Rhea" id="RHEA-COMP:10331"/>
        <dbReference type="Rhea" id="RHEA-COMP:10332"/>
        <dbReference type="ChEBI" id="CHEBI:15378"/>
        <dbReference type="ChEBI" id="CHEBI:57856"/>
        <dbReference type="ChEBI" id="CHEBI:59789"/>
        <dbReference type="ChEBI" id="CHEBI:74495"/>
        <dbReference type="ChEBI" id="CHEBI:82748"/>
        <dbReference type="EC" id="2.1.1.207"/>
    </reaction>
</comment>
<dbReference type="CDD" id="cd18094">
    <property type="entry name" value="SpoU-like_TrmL"/>
    <property type="match status" value="1"/>
</dbReference>
<dbReference type="InterPro" id="IPR001537">
    <property type="entry name" value="SpoU_MeTrfase"/>
</dbReference>
<dbReference type="InterPro" id="IPR029026">
    <property type="entry name" value="tRNA_m1G_MTases_N"/>
</dbReference>
<evidence type="ECO:0000256" key="6">
    <source>
        <dbReference type="HAMAP-Rule" id="MF_01885"/>
    </source>
</evidence>
<reference evidence="7 8" key="1">
    <citation type="submission" date="2019-01" db="EMBL/GenBank/DDBJ databases">
        <authorList>
            <consortium name="Pathogen Informatics"/>
        </authorList>
    </citation>
    <scope>NUCLEOTIDE SEQUENCE [LARGE SCALE GENOMIC DNA]</scope>
    <source>
        <strain evidence="7 8">NCTC10146</strain>
    </source>
</reference>
<feature type="binding site" evidence="6">
    <location>
        <position position="107"/>
    </location>
    <ligand>
        <name>S-adenosyl-L-methionine</name>
        <dbReference type="ChEBI" id="CHEBI:59789"/>
    </ligand>
</feature>
<protein>
    <recommendedName>
        <fullName evidence="6">Putative tRNA (cytidine(34)-2'-O)-methyltransferase</fullName>
        <ecNumber evidence="6">2.1.1.207</ecNumber>
    </recommendedName>
    <alternativeName>
        <fullName evidence="6">tRNA (cytidine/uridine-2'-O-)-methyltransferase</fullName>
    </alternativeName>
</protein>
<comment type="catalytic activity">
    <reaction evidence="6">
        <text>5-carboxymethylaminomethyluridine(34) in tRNA(Leu) + S-adenosyl-L-methionine = 5-carboxymethylaminomethyl-2'-O-methyluridine(34) in tRNA(Leu) + S-adenosyl-L-homocysteine + H(+)</text>
        <dbReference type="Rhea" id="RHEA:43088"/>
        <dbReference type="Rhea" id="RHEA-COMP:10333"/>
        <dbReference type="Rhea" id="RHEA-COMP:10334"/>
        <dbReference type="ChEBI" id="CHEBI:15378"/>
        <dbReference type="ChEBI" id="CHEBI:57856"/>
        <dbReference type="ChEBI" id="CHEBI:59789"/>
        <dbReference type="ChEBI" id="CHEBI:74508"/>
        <dbReference type="ChEBI" id="CHEBI:74511"/>
        <dbReference type="EC" id="2.1.1.207"/>
    </reaction>
</comment>
<organism evidence="7 8">
    <name type="scientific">Mycoplasmopsis canis</name>
    <dbReference type="NCBI Taxonomy" id="29555"/>
    <lineage>
        <taxon>Bacteria</taxon>
        <taxon>Bacillati</taxon>
        <taxon>Mycoplasmatota</taxon>
        <taxon>Mycoplasmoidales</taxon>
        <taxon>Metamycoplasmataceae</taxon>
        <taxon>Mycoplasmopsis</taxon>
    </lineage>
</organism>
<dbReference type="RefSeq" id="WP_004795216.1">
    <property type="nucleotide sequence ID" value="NZ_CP011368.1"/>
</dbReference>
<dbReference type="GO" id="GO:0002130">
    <property type="term" value="P:wobble position ribose methylation"/>
    <property type="evidence" value="ECO:0007669"/>
    <property type="project" value="TreeGrafter"/>
</dbReference>
<accession>A0A0F6ZNS0</accession>
<dbReference type="Gene3D" id="3.40.1280.10">
    <property type="match status" value="1"/>
</dbReference>
<dbReference type="InterPro" id="IPR016914">
    <property type="entry name" value="TrmL"/>
</dbReference>
<feature type="binding site" evidence="6">
    <location>
        <position position="136"/>
    </location>
    <ligand>
        <name>S-adenosyl-L-methionine</name>
        <dbReference type="ChEBI" id="CHEBI:59789"/>
    </ligand>
</feature>
<dbReference type="EMBL" id="LR215010">
    <property type="protein sequence ID" value="VEU69161.1"/>
    <property type="molecule type" value="Genomic_DNA"/>
</dbReference>
<gene>
    <name evidence="7" type="primary">trmL</name>
    <name evidence="7" type="ORF">NCTC10146_00649</name>
</gene>
<dbReference type="GO" id="GO:0005737">
    <property type="term" value="C:cytoplasm"/>
    <property type="evidence" value="ECO:0007669"/>
    <property type="project" value="UniProtKB-SubCell"/>
</dbReference>
<feature type="binding site" evidence="6">
    <location>
        <position position="128"/>
    </location>
    <ligand>
        <name>S-adenosyl-L-methionine</name>
        <dbReference type="ChEBI" id="CHEBI:59789"/>
    </ligand>
</feature>
<keyword evidence="4 6" id="KW-0949">S-adenosyl-L-methionine</keyword>
<comment type="function">
    <text evidence="6">Could methylate the ribose at the nucleotide 34 wobble position in tRNA.</text>
</comment>
<dbReference type="GO" id="GO:0008757">
    <property type="term" value="F:S-adenosylmethionine-dependent methyltransferase activity"/>
    <property type="evidence" value="ECO:0007669"/>
    <property type="project" value="UniProtKB-UniRule"/>
</dbReference>
<name>A0A0F6ZNS0_9BACT</name>
<evidence type="ECO:0000256" key="4">
    <source>
        <dbReference type="ARBA" id="ARBA00022691"/>
    </source>
</evidence>
<dbReference type="KEGG" id="mcas:AAW50_03265"/>
<dbReference type="InterPro" id="IPR029028">
    <property type="entry name" value="Alpha/beta_knot_MTases"/>
</dbReference>
<keyword evidence="5 6" id="KW-0819">tRNA processing</keyword>
<comment type="subcellular location">
    <subcellularLocation>
        <location evidence="6">Cytoplasm</location>
    </subcellularLocation>
</comment>
<evidence type="ECO:0000313" key="7">
    <source>
        <dbReference type="EMBL" id="VEU69161.1"/>
    </source>
</evidence>
<dbReference type="PIRSF" id="PIRSF029256">
    <property type="entry name" value="SpoU_TrmH_prd"/>
    <property type="match status" value="1"/>
</dbReference>
<dbReference type="PANTHER" id="PTHR42971">
    <property type="entry name" value="TRNA (CYTIDINE(34)-2'-O)-METHYLTRANSFERASE"/>
    <property type="match status" value="1"/>
</dbReference>
<dbReference type="EC" id="2.1.1.207" evidence="6"/>
<dbReference type="GO" id="GO:0008175">
    <property type="term" value="F:tRNA methyltransferase activity"/>
    <property type="evidence" value="ECO:0007669"/>
    <property type="project" value="UniProtKB-UniRule"/>
</dbReference>
<dbReference type="Pfam" id="PF00588">
    <property type="entry name" value="SpoU_methylase"/>
    <property type="match status" value="1"/>
</dbReference>
<dbReference type="HAMAP" id="MF_01885">
    <property type="entry name" value="tRNA_methyltr_TrmL"/>
    <property type="match status" value="1"/>
</dbReference>
<evidence type="ECO:0000256" key="3">
    <source>
        <dbReference type="ARBA" id="ARBA00022679"/>
    </source>
</evidence>
<evidence type="ECO:0000256" key="5">
    <source>
        <dbReference type="ARBA" id="ARBA00022694"/>
    </source>
</evidence>
<dbReference type="HOGENOM" id="CLU_110125_0_0_14"/>
<evidence type="ECO:0000256" key="1">
    <source>
        <dbReference type="ARBA" id="ARBA00022490"/>
    </source>
</evidence>